<comment type="subcellular location">
    <subcellularLocation>
        <location evidence="1">Mitochondrion</location>
    </subcellularLocation>
</comment>
<dbReference type="PANTHER" id="PTHR31542">
    <property type="entry name" value="39A RIBOSOMAL PROTEIN L50, MITOCHONDRIAL"/>
    <property type="match status" value="1"/>
</dbReference>
<accession>A0AAV6UI51</accession>
<proteinExistence type="inferred from homology"/>
<comment type="caution">
    <text evidence="8">The sequence shown here is derived from an EMBL/GenBank/DDBJ whole genome shotgun (WGS) entry which is preliminary data.</text>
</comment>
<name>A0AAV6UI51_9ARAC</name>
<dbReference type="EMBL" id="JAFNEN010000419">
    <property type="protein sequence ID" value="KAG8183358.1"/>
    <property type="molecule type" value="Genomic_DNA"/>
</dbReference>
<evidence type="ECO:0000256" key="3">
    <source>
        <dbReference type="ARBA" id="ARBA00022980"/>
    </source>
</evidence>
<keyword evidence="4" id="KW-0496">Mitochondrion</keyword>
<dbReference type="AlphaFoldDB" id="A0AAV6UI51"/>
<dbReference type="Proteomes" id="UP000827092">
    <property type="component" value="Unassembled WGS sequence"/>
</dbReference>
<dbReference type="PANTHER" id="PTHR31542:SF1">
    <property type="entry name" value="LARGE RIBOSOMAL SUBUNIT PROTEIN ML50"/>
    <property type="match status" value="1"/>
</dbReference>
<evidence type="ECO:0000313" key="9">
    <source>
        <dbReference type="Proteomes" id="UP000827092"/>
    </source>
</evidence>
<keyword evidence="3" id="KW-0689">Ribosomal protein</keyword>
<keyword evidence="9" id="KW-1185">Reference proteome</keyword>
<evidence type="ECO:0000256" key="7">
    <source>
        <dbReference type="ARBA" id="ARBA00035398"/>
    </source>
</evidence>
<evidence type="ECO:0000256" key="1">
    <source>
        <dbReference type="ARBA" id="ARBA00004173"/>
    </source>
</evidence>
<dbReference type="Pfam" id="PF10501">
    <property type="entry name" value="Ribosomal_L50"/>
    <property type="match status" value="1"/>
</dbReference>
<organism evidence="8 9">
    <name type="scientific">Oedothorax gibbosus</name>
    <dbReference type="NCBI Taxonomy" id="931172"/>
    <lineage>
        <taxon>Eukaryota</taxon>
        <taxon>Metazoa</taxon>
        <taxon>Ecdysozoa</taxon>
        <taxon>Arthropoda</taxon>
        <taxon>Chelicerata</taxon>
        <taxon>Arachnida</taxon>
        <taxon>Araneae</taxon>
        <taxon>Araneomorphae</taxon>
        <taxon>Entelegynae</taxon>
        <taxon>Araneoidea</taxon>
        <taxon>Linyphiidae</taxon>
        <taxon>Erigoninae</taxon>
        <taxon>Oedothorax</taxon>
    </lineage>
</organism>
<evidence type="ECO:0000256" key="2">
    <source>
        <dbReference type="ARBA" id="ARBA00008860"/>
    </source>
</evidence>
<evidence type="ECO:0000256" key="4">
    <source>
        <dbReference type="ARBA" id="ARBA00023128"/>
    </source>
</evidence>
<evidence type="ECO:0000256" key="5">
    <source>
        <dbReference type="ARBA" id="ARBA00023274"/>
    </source>
</evidence>
<dbReference type="InterPro" id="IPR018305">
    <property type="entry name" value="Ribosomal_m50"/>
</dbReference>
<reference evidence="8 9" key="1">
    <citation type="journal article" date="2022" name="Nat. Ecol. Evol.">
        <title>A masculinizing supergene underlies an exaggerated male reproductive morph in a spider.</title>
        <authorList>
            <person name="Hendrickx F."/>
            <person name="De Corte Z."/>
            <person name="Sonet G."/>
            <person name="Van Belleghem S.M."/>
            <person name="Kostlbacher S."/>
            <person name="Vangestel C."/>
        </authorList>
    </citation>
    <scope>NUCLEOTIDE SEQUENCE [LARGE SCALE GENOMIC DNA]</scope>
    <source>
        <strain evidence="8">W744_W776</strain>
    </source>
</reference>
<sequence length="201" mass="23183">MWNFELGRTSRGTRLMRKARKYQRPVDLEDPHYYGVGPKPEVKSKLQSIEDRGFAKELPAYRPPENAEGLLQKICKKVYGSSLNASWEDQQLSNPLLKFKVLTKCIETFRHNIPNSLLHNMTSVRDLLTYYQTPIRGCTPFDALARDADKLPANFHVTSEVRFNPSTDTFFDGVTAFPGRKRILHTKSGQKFEKVVEWPHV</sequence>
<keyword evidence="5" id="KW-0687">Ribonucleoprotein</keyword>
<dbReference type="GO" id="GO:0005762">
    <property type="term" value="C:mitochondrial large ribosomal subunit"/>
    <property type="evidence" value="ECO:0007669"/>
    <property type="project" value="TreeGrafter"/>
</dbReference>
<comment type="similarity">
    <text evidence="2">Belongs to the mitochondrion-specific ribosomal protein mL50 family.</text>
</comment>
<evidence type="ECO:0000313" key="8">
    <source>
        <dbReference type="EMBL" id="KAG8183358.1"/>
    </source>
</evidence>
<evidence type="ECO:0000256" key="6">
    <source>
        <dbReference type="ARBA" id="ARBA00035183"/>
    </source>
</evidence>
<protein>
    <recommendedName>
        <fullName evidence="6">Large ribosomal subunit protein mL50</fullName>
    </recommendedName>
    <alternativeName>
        <fullName evidence="7">39S ribosomal protein L50, mitochondrial</fullName>
    </alternativeName>
</protein>
<gene>
    <name evidence="8" type="ORF">JTE90_008261</name>
</gene>